<dbReference type="AlphaFoldDB" id="A0A2A9P7G3"/>
<reference evidence="1 2" key="2">
    <citation type="journal article" date="2017" name="Sci. Rep.">
        <title>Ant-infecting Ophiocordyceps genomes reveal a high diversity of potential behavioral manipulation genes and a possible major role for enterotoxins.</title>
        <authorList>
            <person name="de Bekker C."/>
            <person name="Ohm R.A."/>
            <person name="Evans H.C."/>
            <person name="Brachmann A."/>
            <person name="Hughes D.P."/>
        </authorList>
    </citation>
    <scope>NUCLEOTIDE SEQUENCE [LARGE SCALE GENOMIC DNA]</scope>
    <source>
        <strain evidence="1 2">SC16a</strain>
    </source>
</reference>
<sequence>MRLGEADYYPLLLLPLNPPGKASREASNCMSSIYGALVPTGSGLLRQRHVSSGTGAMVAQAAAGARDGVLEPIDL</sequence>
<evidence type="ECO:0000313" key="1">
    <source>
        <dbReference type="EMBL" id="PFH57369.1"/>
    </source>
</evidence>
<accession>A0A2A9P7G3</accession>
<comment type="caution">
    <text evidence="1">The sequence shown here is derived from an EMBL/GenBank/DDBJ whole genome shotgun (WGS) entry which is preliminary data.</text>
</comment>
<evidence type="ECO:0000313" key="2">
    <source>
        <dbReference type="Proteomes" id="UP000037136"/>
    </source>
</evidence>
<dbReference type="Proteomes" id="UP000037136">
    <property type="component" value="Unassembled WGS sequence"/>
</dbReference>
<gene>
    <name evidence="1" type="ORF">XA68_15158</name>
</gene>
<name>A0A2A9P7G3_OPHUN</name>
<proteinExistence type="predicted"/>
<keyword evidence="2" id="KW-1185">Reference proteome</keyword>
<protein>
    <submittedName>
        <fullName evidence="1">Uncharacterized protein</fullName>
    </submittedName>
</protein>
<dbReference type="EMBL" id="LAZP02000418">
    <property type="protein sequence ID" value="PFH57369.1"/>
    <property type="molecule type" value="Genomic_DNA"/>
</dbReference>
<organism evidence="1 2">
    <name type="scientific">Ophiocordyceps unilateralis</name>
    <name type="common">Zombie-ant fungus</name>
    <name type="synonym">Torrubia unilateralis</name>
    <dbReference type="NCBI Taxonomy" id="268505"/>
    <lineage>
        <taxon>Eukaryota</taxon>
        <taxon>Fungi</taxon>
        <taxon>Dikarya</taxon>
        <taxon>Ascomycota</taxon>
        <taxon>Pezizomycotina</taxon>
        <taxon>Sordariomycetes</taxon>
        <taxon>Hypocreomycetidae</taxon>
        <taxon>Hypocreales</taxon>
        <taxon>Ophiocordycipitaceae</taxon>
        <taxon>Ophiocordyceps</taxon>
    </lineage>
</organism>
<reference evidence="1 2" key="1">
    <citation type="journal article" date="2015" name="BMC Genomics">
        <title>Gene expression during zombie ant biting behavior reflects the complexity underlying fungal parasitic behavioral manipulation.</title>
        <authorList>
            <person name="de Bekker C."/>
            <person name="Ohm R.A."/>
            <person name="Loreto R.G."/>
            <person name="Sebastian A."/>
            <person name="Albert I."/>
            <person name="Merrow M."/>
            <person name="Brachmann A."/>
            <person name="Hughes D.P."/>
        </authorList>
    </citation>
    <scope>NUCLEOTIDE SEQUENCE [LARGE SCALE GENOMIC DNA]</scope>
    <source>
        <strain evidence="1 2">SC16a</strain>
    </source>
</reference>